<dbReference type="Proteomes" id="UP000185207">
    <property type="component" value="Unassembled WGS sequence"/>
</dbReference>
<dbReference type="RefSeq" id="WP_074234366.1">
    <property type="nucleotide sequence ID" value="NZ_FSRK01000001.1"/>
</dbReference>
<evidence type="ECO:0000256" key="8">
    <source>
        <dbReference type="PIRSR" id="PIRSR000296-1"/>
    </source>
</evidence>
<sequence length="369" mass="40719">MKKYFFPADSKKRKTGIRLAGIALTALLLVSAFAWSAGLIGQRNTTRTFLENTPDSFPAGYRRAHGKGICFEGTFHASGNAVPLSIAQVFGQKDVPAVGRFSLGTGNPHAPDNSSRTVSMALMLTSADGEQWRMKLNNKPFFGTRDAVGFLKQIEAFKPDPTTGKPNPEKVAAFLKEYPEAKKSMEYDAKAPWTKSFAGSEYYVINAFLLIDSNGKEHPVRWSMRPHAPFVSMSAEERKKAGPNYLFDELKKRLEKAPLYWDLVLTIAEPGDPVNDPSQQWPANRKQIIAGTLEVNRVFDQAEGGCRDINFDPTLVPKGIALSDDPVLAARAGIYSHSYNDRVREIGYGKATDAVGKPKKTTLKTNNDE</sequence>
<dbReference type="InterPro" id="IPR024168">
    <property type="entry name" value="Catalase_SrpA-type_pred"/>
</dbReference>
<dbReference type="Gene3D" id="2.40.180.10">
    <property type="entry name" value="Catalase core domain"/>
    <property type="match status" value="1"/>
</dbReference>
<gene>
    <name evidence="11" type="ORF">SAMN05444409_1550</name>
</gene>
<dbReference type="GO" id="GO:0020037">
    <property type="term" value="F:heme binding"/>
    <property type="evidence" value="ECO:0007669"/>
    <property type="project" value="InterPro"/>
</dbReference>
<dbReference type="OrthoDB" id="255727at2"/>
<keyword evidence="6 7" id="KW-0408">Iron</keyword>
<dbReference type="GO" id="GO:0005737">
    <property type="term" value="C:cytoplasm"/>
    <property type="evidence" value="ECO:0007669"/>
    <property type="project" value="TreeGrafter"/>
</dbReference>
<dbReference type="Gene3D" id="1.20.1280.120">
    <property type="match status" value="1"/>
</dbReference>
<dbReference type="InterPro" id="IPR018028">
    <property type="entry name" value="Catalase"/>
</dbReference>
<dbReference type="InterPro" id="IPR011614">
    <property type="entry name" value="Catalase_core"/>
</dbReference>
<comment type="similarity">
    <text evidence="1 7">Belongs to the catalase family.</text>
</comment>
<dbReference type="GO" id="GO:0042744">
    <property type="term" value="P:hydrogen peroxide catabolic process"/>
    <property type="evidence" value="ECO:0007669"/>
    <property type="project" value="TreeGrafter"/>
</dbReference>
<dbReference type="AlphaFoldDB" id="A0A1N6FYN9"/>
<evidence type="ECO:0000256" key="7">
    <source>
        <dbReference type="PIRNR" id="PIRNR000296"/>
    </source>
</evidence>
<feature type="binding site" description="axial binding residue" evidence="9">
    <location>
        <position position="335"/>
    </location>
    <ligand>
        <name>heme</name>
        <dbReference type="ChEBI" id="CHEBI:30413"/>
    </ligand>
    <ligandPart>
        <name>Fe</name>
        <dbReference type="ChEBI" id="CHEBI:18248"/>
    </ligandPart>
</feature>
<dbReference type="EC" id="1.11.1.-" evidence="7"/>
<comment type="cofactor">
    <cofactor evidence="7">
        <name>heme</name>
        <dbReference type="ChEBI" id="CHEBI:30413"/>
    </cofactor>
</comment>
<dbReference type="CDD" id="cd08153">
    <property type="entry name" value="srpA_like"/>
    <property type="match status" value="1"/>
</dbReference>
<dbReference type="PANTHER" id="PTHR11465">
    <property type="entry name" value="CATALASE"/>
    <property type="match status" value="1"/>
</dbReference>
<evidence type="ECO:0000256" key="9">
    <source>
        <dbReference type="PIRSR" id="PIRSR000296-2"/>
    </source>
</evidence>
<dbReference type="GO" id="GO:0042542">
    <property type="term" value="P:response to hydrogen peroxide"/>
    <property type="evidence" value="ECO:0007669"/>
    <property type="project" value="TreeGrafter"/>
</dbReference>
<evidence type="ECO:0000313" key="11">
    <source>
        <dbReference type="EMBL" id="SIO00322.1"/>
    </source>
</evidence>
<proteinExistence type="inferred from homology"/>
<evidence type="ECO:0000313" key="12">
    <source>
        <dbReference type="Proteomes" id="UP000185207"/>
    </source>
</evidence>
<evidence type="ECO:0000256" key="2">
    <source>
        <dbReference type="ARBA" id="ARBA00022559"/>
    </source>
</evidence>
<dbReference type="GO" id="GO:0046872">
    <property type="term" value="F:metal ion binding"/>
    <property type="evidence" value="ECO:0007669"/>
    <property type="project" value="UniProtKB-KW"/>
</dbReference>
<organism evidence="11 12">
    <name type="scientific">Epilithonimonas zeae</name>
    <dbReference type="NCBI Taxonomy" id="1416779"/>
    <lineage>
        <taxon>Bacteria</taxon>
        <taxon>Pseudomonadati</taxon>
        <taxon>Bacteroidota</taxon>
        <taxon>Flavobacteriia</taxon>
        <taxon>Flavobacteriales</taxon>
        <taxon>Weeksellaceae</taxon>
        <taxon>Chryseobacterium group</taxon>
        <taxon>Epilithonimonas</taxon>
    </lineage>
</organism>
<evidence type="ECO:0000256" key="6">
    <source>
        <dbReference type="ARBA" id="ARBA00023004"/>
    </source>
</evidence>
<name>A0A1N6FYN9_9FLAO</name>
<evidence type="ECO:0000256" key="4">
    <source>
        <dbReference type="ARBA" id="ARBA00022723"/>
    </source>
</evidence>
<dbReference type="STRING" id="1416779.SAMN05444409_1550"/>
<feature type="domain" description="Catalase core" evidence="10">
    <location>
        <begin position="42"/>
        <end position="367"/>
    </location>
</feature>
<keyword evidence="3 7" id="KW-0349">Heme</keyword>
<evidence type="ECO:0000256" key="3">
    <source>
        <dbReference type="ARBA" id="ARBA00022617"/>
    </source>
</evidence>
<keyword evidence="12" id="KW-1185">Reference proteome</keyword>
<dbReference type="EMBL" id="FSRK01000001">
    <property type="protein sequence ID" value="SIO00322.1"/>
    <property type="molecule type" value="Genomic_DNA"/>
</dbReference>
<reference evidence="12" key="1">
    <citation type="submission" date="2016-11" db="EMBL/GenBank/DDBJ databases">
        <authorList>
            <person name="Varghese N."/>
            <person name="Submissions S."/>
        </authorList>
    </citation>
    <scope>NUCLEOTIDE SEQUENCE [LARGE SCALE GENOMIC DNA]</scope>
    <source>
        <strain evidence="12">DSM 27623</strain>
    </source>
</reference>
<evidence type="ECO:0000259" key="10">
    <source>
        <dbReference type="SMART" id="SM01060"/>
    </source>
</evidence>
<dbReference type="InterPro" id="IPR020835">
    <property type="entry name" value="Catalase_sf"/>
</dbReference>
<keyword evidence="2 7" id="KW-0575">Peroxidase</keyword>
<feature type="active site" evidence="8">
    <location>
        <position position="65"/>
    </location>
</feature>
<comment type="function">
    <text evidence="7">Has an organic peroxide-dependent peroxidase activity.</text>
</comment>
<evidence type="ECO:0000256" key="1">
    <source>
        <dbReference type="ARBA" id="ARBA00005329"/>
    </source>
</evidence>
<dbReference type="SUPFAM" id="SSF56634">
    <property type="entry name" value="Heme-dependent catalase-like"/>
    <property type="match status" value="1"/>
</dbReference>
<protein>
    <recommendedName>
        <fullName evidence="7">Catalase-related peroxidase</fullName>
        <ecNumber evidence="7">1.11.1.-</ecNumber>
    </recommendedName>
</protein>
<evidence type="ECO:0000256" key="5">
    <source>
        <dbReference type="ARBA" id="ARBA00023002"/>
    </source>
</evidence>
<dbReference type="Pfam" id="PF00199">
    <property type="entry name" value="Catalase"/>
    <property type="match status" value="1"/>
</dbReference>
<keyword evidence="5 7" id="KW-0560">Oxidoreductase</keyword>
<dbReference type="PANTHER" id="PTHR11465:SF9">
    <property type="entry name" value="CATALASE"/>
    <property type="match status" value="1"/>
</dbReference>
<accession>A0A1N6FYN9</accession>
<dbReference type="SMART" id="SM01060">
    <property type="entry name" value="Catalase"/>
    <property type="match status" value="1"/>
</dbReference>
<dbReference type="PIRSF" id="PIRSF000296">
    <property type="entry name" value="SrpA"/>
    <property type="match status" value="1"/>
</dbReference>
<dbReference type="PROSITE" id="PS51402">
    <property type="entry name" value="CATALASE_3"/>
    <property type="match status" value="1"/>
</dbReference>
<keyword evidence="4 7" id="KW-0479">Metal-binding</keyword>
<dbReference type="GO" id="GO:0004096">
    <property type="term" value="F:catalase activity"/>
    <property type="evidence" value="ECO:0007669"/>
    <property type="project" value="InterPro"/>
</dbReference>